<protein>
    <submittedName>
        <fullName evidence="1">Uncharacterized protein</fullName>
    </submittedName>
</protein>
<organism evidence="1 2">
    <name type="scientific">Solanum commersonii</name>
    <name type="common">Commerson's wild potato</name>
    <name type="synonym">Commerson's nightshade</name>
    <dbReference type="NCBI Taxonomy" id="4109"/>
    <lineage>
        <taxon>Eukaryota</taxon>
        <taxon>Viridiplantae</taxon>
        <taxon>Streptophyta</taxon>
        <taxon>Embryophyta</taxon>
        <taxon>Tracheophyta</taxon>
        <taxon>Spermatophyta</taxon>
        <taxon>Magnoliopsida</taxon>
        <taxon>eudicotyledons</taxon>
        <taxon>Gunneridae</taxon>
        <taxon>Pentapetalae</taxon>
        <taxon>asterids</taxon>
        <taxon>lamiids</taxon>
        <taxon>Solanales</taxon>
        <taxon>Solanaceae</taxon>
        <taxon>Solanoideae</taxon>
        <taxon>Solaneae</taxon>
        <taxon>Solanum</taxon>
    </lineage>
</organism>
<keyword evidence="2" id="KW-1185">Reference proteome</keyword>
<accession>A0A9J5ZR93</accession>
<sequence>LSSLASQHLEQSKKSFRFRVRVAMVKNRNKKRNGLAAMDVSTDQMVTDAQAMDTSESAAPAMTGEGDSICDFAGKNGDDADDGFLLVVK</sequence>
<dbReference type="OrthoDB" id="1930685at2759"/>
<dbReference type="EMBL" id="JACXVP010000003">
    <property type="protein sequence ID" value="KAG5614564.1"/>
    <property type="molecule type" value="Genomic_DNA"/>
</dbReference>
<gene>
    <name evidence="1" type="ORF">H5410_014388</name>
</gene>
<reference evidence="1 2" key="1">
    <citation type="submission" date="2020-09" db="EMBL/GenBank/DDBJ databases">
        <title>De no assembly of potato wild relative species, Solanum commersonii.</title>
        <authorList>
            <person name="Cho K."/>
        </authorList>
    </citation>
    <scope>NUCLEOTIDE SEQUENCE [LARGE SCALE GENOMIC DNA]</scope>
    <source>
        <strain evidence="1">LZ3.2</strain>
        <tissue evidence="1">Leaf</tissue>
    </source>
</reference>
<comment type="caution">
    <text evidence="1">The sequence shown here is derived from an EMBL/GenBank/DDBJ whole genome shotgun (WGS) entry which is preliminary data.</text>
</comment>
<evidence type="ECO:0000313" key="2">
    <source>
        <dbReference type="Proteomes" id="UP000824120"/>
    </source>
</evidence>
<proteinExistence type="predicted"/>
<evidence type="ECO:0000313" key="1">
    <source>
        <dbReference type="EMBL" id="KAG5614564.1"/>
    </source>
</evidence>
<dbReference type="Proteomes" id="UP000824120">
    <property type="component" value="Chromosome 3"/>
</dbReference>
<dbReference type="AlphaFoldDB" id="A0A9J5ZR93"/>
<name>A0A9J5ZR93_SOLCO</name>
<feature type="non-terminal residue" evidence="1">
    <location>
        <position position="89"/>
    </location>
</feature>